<sequence length="740" mass="85354">MMIEEVRRVTGYRFTVHDHPMIATGYKTRLHCSQDIDTKKASKPRQGNNIIHRETVGMERFPCHGRLNVTSRSATALNPSLKIVIIRIEHHAAHVLYYDVSMKSEALHILRDNLQWSTPSSLVPIIQESHPEVTAAQIHSAWTRMSEEIWKKDQAQLPSAKILLDSAFGDEVDVLEAITEDGVDMLAWGMKKVIQKLDIVQNGIEIALDATYASGPGKRIKAISKWITRLRDKYSLLPRYVHVDKDMAEIGSVTEVWPMARIQICWWHERKAIGEWISKTKLSTTPYNASRAHSEFDFIDPTFIPPGQPDPGESEGGREGGGRDNTIDKTPLTEPLKLDPNAIYITIPPTQSCSPASLTPPLETTSRPGFIKIPAMKVATDVSTEPEADGNRKRTFCPLELRKPVLDKVEVHRLAHPSIPGYVAPSAKAIYYWAVKQMYTFCQDYDLRELWAYLWENWYRPARWKLWARSVVPEITVLKTTMICESHWRRIKKDFLHHFHKPRLDLLVWILISKLAPTYYRKLDKFMHKTGRYRDLPSWQKAFKKEWCRCEKADIPDPTNPKYNPSPTRWQCERVPPVFFREVRRARTFPIWIHQSLKIQISEEDKISELTNSLSLEDERFSDSESDSDSSDDEREQDLDDYTAQGFSVNSSTFQEQMTQLTHDLHSFANGLEYNLQFHDERILNSLYRYGGGFLKMMEKCLEKERRQNSNTGAAPGTWDTGMAPAMYYCSRPRRGDEGT</sequence>
<protein>
    <recommendedName>
        <fullName evidence="4">MULE transposase domain-containing protein</fullName>
    </recommendedName>
</protein>
<gene>
    <name evidence="2" type="ORF">DFH05DRAFT_1454554</name>
</gene>
<dbReference type="Proteomes" id="UP001142393">
    <property type="component" value="Unassembled WGS sequence"/>
</dbReference>
<feature type="compositionally biased region" description="Basic and acidic residues" evidence="1">
    <location>
        <begin position="315"/>
        <end position="327"/>
    </location>
</feature>
<name>A0A9W8TSZ1_9AGAR</name>
<proteinExistence type="predicted"/>
<keyword evidence="3" id="KW-1185">Reference proteome</keyword>
<feature type="compositionally biased region" description="Acidic residues" evidence="1">
    <location>
        <begin position="624"/>
        <end position="638"/>
    </location>
</feature>
<comment type="caution">
    <text evidence="2">The sequence shown here is derived from an EMBL/GenBank/DDBJ whole genome shotgun (WGS) entry which is preliminary data.</text>
</comment>
<feature type="region of interest" description="Disordered" evidence="1">
    <location>
        <begin position="300"/>
        <end position="332"/>
    </location>
</feature>
<evidence type="ECO:0008006" key="4">
    <source>
        <dbReference type="Google" id="ProtNLM"/>
    </source>
</evidence>
<evidence type="ECO:0000313" key="2">
    <source>
        <dbReference type="EMBL" id="KAJ3738979.1"/>
    </source>
</evidence>
<evidence type="ECO:0000256" key="1">
    <source>
        <dbReference type="SAM" id="MobiDB-lite"/>
    </source>
</evidence>
<dbReference type="AlphaFoldDB" id="A0A9W8TSZ1"/>
<evidence type="ECO:0000313" key="3">
    <source>
        <dbReference type="Proteomes" id="UP001142393"/>
    </source>
</evidence>
<reference evidence="2 3" key="1">
    <citation type="journal article" date="2023" name="Proc. Natl. Acad. Sci. U.S.A.">
        <title>A global phylogenomic analysis of the shiitake genus Lentinula.</title>
        <authorList>
            <person name="Sierra-Patev S."/>
            <person name="Min B."/>
            <person name="Naranjo-Ortiz M."/>
            <person name="Looney B."/>
            <person name="Konkel Z."/>
            <person name="Slot J.C."/>
            <person name="Sakamoto Y."/>
            <person name="Steenwyk J.L."/>
            <person name="Rokas A."/>
            <person name="Carro J."/>
            <person name="Camarero S."/>
            <person name="Ferreira P."/>
            <person name="Molpeceres G."/>
            <person name="Ruiz-Duenas F.J."/>
            <person name="Serrano A."/>
            <person name="Henrissat B."/>
            <person name="Drula E."/>
            <person name="Hughes K.W."/>
            <person name="Mata J.L."/>
            <person name="Ishikawa N.K."/>
            <person name="Vargas-Isla R."/>
            <person name="Ushijima S."/>
            <person name="Smith C.A."/>
            <person name="Donoghue J."/>
            <person name="Ahrendt S."/>
            <person name="Andreopoulos W."/>
            <person name="He G."/>
            <person name="LaButti K."/>
            <person name="Lipzen A."/>
            <person name="Ng V."/>
            <person name="Riley R."/>
            <person name="Sandor L."/>
            <person name="Barry K."/>
            <person name="Martinez A.T."/>
            <person name="Xiao Y."/>
            <person name="Gibbons J.G."/>
            <person name="Terashima K."/>
            <person name="Grigoriev I.V."/>
            <person name="Hibbett D."/>
        </authorList>
    </citation>
    <scope>NUCLEOTIDE SEQUENCE [LARGE SCALE GENOMIC DNA]</scope>
    <source>
        <strain evidence="2 3">TFB7810</strain>
    </source>
</reference>
<dbReference type="EMBL" id="JANVFU010000021">
    <property type="protein sequence ID" value="KAJ3738979.1"/>
    <property type="molecule type" value="Genomic_DNA"/>
</dbReference>
<organism evidence="2 3">
    <name type="scientific">Lentinula detonsa</name>
    <dbReference type="NCBI Taxonomy" id="2804962"/>
    <lineage>
        <taxon>Eukaryota</taxon>
        <taxon>Fungi</taxon>
        <taxon>Dikarya</taxon>
        <taxon>Basidiomycota</taxon>
        <taxon>Agaricomycotina</taxon>
        <taxon>Agaricomycetes</taxon>
        <taxon>Agaricomycetidae</taxon>
        <taxon>Agaricales</taxon>
        <taxon>Marasmiineae</taxon>
        <taxon>Omphalotaceae</taxon>
        <taxon>Lentinula</taxon>
    </lineage>
</organism>
<accession>A0A9W8TSZ1</accession>
<feature type="region of interest" description="Disordered" evidence="1">
    <location>
        <begin position="617"/>
        <end position="638"/>
    </location>
</feature>